<dbReference type="InParanoid" id="F0XKH1"/>
<feature type="compositionally biased region" description="Polar residues" evidence="1">
    <location>
        <begin position="16"/>
        <end position="36"/>
    </location>
</feature>
<evidence type="ECO:0000313" key="3">
    <source>
        <dbReference type="EMBL" id="EFX01597.1"/>
    </source>
</evidence>
<protein>
    <recommendedName>
        <fullName evidence="2">Peptidase C14 caspase domain-containing protein</fullName>
    </recommendedName>
</protein>
<feature type="region of interest" description="Disordered" evidence="1">
    <location>
        <begin position="1"/>
        <end position="51"/>
    </location>
</feature>
<dbReference type="GO" id="GO:0006508">
    <property type="term" value="P:proteolysis"/>
    <property type="evidence" value="ECO:0007669"/>
    <property type="project" value="InterPro"/>
</dbReference>
<dbReference type="eggNOG" id="ENOG502T0JZ">
    <property type="taxonomic scope" value="Eukaryota"/>
</dbReference>
<dbReference type="GO" id="GO:0004197">
    <property type="term" value="F:cysteine-type endopeptidase activity"/>
    <property type="evidence" value="ECO:0007669"/>
    <property type="project" value="InterPro"/>
</dbReference>
<keyword evidence="4" id="KW-1185">Reference proteome</keyword>
<name>F0XKH1_GROCL</name>
<dbReference type="EMBL" id="GL629788">
    <property type="protein sequence ID" value="EFX01597.1"/>
    <property type="molecule type" value="Genomic_DNA"/>
</dbReference>
<evidence type="ECO:0000256" key="1">
    <source>
        <dbReference type="SAM" id="MobiDB-lite"/>
    </source>
</evidence>
<dbReference type="InterPro" id="IPR011600">
    <property type="entry name" value="Pept_C14_caspase"/>
</dbReference>
<reference evidence="3 4" key="1">
    <citation type="journal article" date="2011" name="Proc. Natl. Acad. Sci. U.S.A.">
        <title>Genome and transcriptome analyses of the mountain pine beetle-fungal symbiont Grosmannia clavigera, a lodgepole pine pathogen.</title>
        <authorList>
            <person name="DiGuistini S."/>
            <person name="Wang Y."/>
            <person name="Liao N.Y."/>
            <person name="Taylor G."/>
            <person name="Tanguay P."/>
            <person name="Feau N."/>
            <person name="Henrissat B."/>
            <person name="Chan S.K."/>
            <person name="Hesse-Orce U."/>
            <person name="Alamouti S.M."/>
            <person name="Tsui C.K.M."/>
            <person name="Docking R.T."/>
            <person name="Levasseur A."/>
            <person name="Haridas S."/>
            <person name="Robertson G."/>
            <person name="Birol I."/>
            <person name="Holt R.A."/>
            <person name="Marra M.A."/>
            <person name="Hamelin R.C."/>
            <person name="Hirst M."/>
            <person name="Jones S.J.M."/>
            <person name="Bohlmann J."/>
            <person name="Breuil C."/>
        </authorList>
    </citation>
    <scope>NUCLEOTIDE SEQUENCE [LARGE SCALE GENOMIC DNA]</scope>
    <source>
        <strain evidence="4">kw1407 / UAMH 11150</strain>
    </source>
</reference>
<proteinExistence type="predicted"/>
<dbReference type="AlphaFoldDB" id="F0XKH1"/>
<dbReference type="Pfam" id="PF00656">
    <property type="entry name" value="Peptidase_C14"/>
    <property type="match status" value="1"/>
</dbReference>
<sequence>MEKQPPETKAHYWSGDNASARDSGTSSPLDPDNVSTDSHEKPSSSSHTDNSAEFGAYFPPEIAQVAHWREHIGLSDFAIMLQQSLKGAFPKDNASQYTKAFVLLVYWEVGVPSLPIEPEIIRLRDAFTDVFNFEVEMFQIPTSRSHIMLSRKINDFVFLNDDSKDDLKIFYYGGHGKLTKSRELLFSNNLGHFGLKEETLTWSGIQSTLEKALSDVLILLDCGESGMVRFGEGHGVTELVASCSYDAKTSGFGEASFTKALVTELKSLAISKLRFTASDLWAHIYNRMQCHIPTGHSNDRYPAPVHFFITRDSDFDRSIDLTPLPPTPINRNLLAEMKFE</sequence>
<dbReference type="STRING" id="655863.F0XKH1"/>
<dbReference type="HOGENOM" id="CLU_816497_0_0_1"/>
<dbReference type="RefSeq" id="XP_014171079.1">
    <property type="nucleotide sequence ID" value="XM_014315604.1"/>
</dbReference>
<accession>F0XKH1</accession>
<dbReference type="GeneID" id="25981677"/>
<evidence type="ECO:0000313" key="4">
    <source>
        <dbReference type="Proteomes" id="UP000007796"/>
    </source>
</evidence>
<dbReference type="OrthoDB" id="4760831at2759"/>
<evidence type="ECO:0000259" key="2">
    <source>
        <dbReference type="Pfam" id="PF00656"/>
    </source>
</evidence>
<feature type="domain" description="Peptidase C14 caspase" evidence="2">
    <location>
        <begin position="122"/>
        <end position="228"/>
    </location>
</feature>
<dbReference type="Proteomes" id="UP000007796">
    <property type="component" value="Unassembled WGS sequence"/>
</dbReference>
<feature type="compositionally biased region" description="Basic and acidic residues" evidence="1">
    <location>
        <begin position="1"/>
        <end position="10"/>
    </location>
</feature>
<organism evidence="4">
    <name type="scientific">Grosmannia clavigera (strain kw1407 / UAMH 11150)</name>
    <name type="common">Blue stain fungus</name>
    <name type="synonym">Graphiocladiella clavigera</name>
    <dbReference type="NCBI Taxonomy" id="655863"/>
    <lineage>
        <taxon>Eukaryota</taxon>
        <taxon>Fungi</taxon>
        <taxon>Dikarya</taxon>
        <taxon>Ascomycota</taxon>
        <taxon>Pezizomycotina</taxon>
        <taxon>Sordariomycetes</taxon>
        <taxon>Sordariomycetidae</taxon>
        <taxon>Ophiostomatales</taxon>
        <taxon>Ophiostomataceae</taxon>
        <taxon>Leptographium</taxon>
    </lineage>
</organism>
<gene>
    <name evidence="3" type="ORF">CMQ_8063</name>
</gene>